<dbReference type="EMBL" id="JACHGW010000001">
    <property type="protein sequence ID" value="MBB6048971.1"/>
    <property type="molecule type" value="Genomic_DNA"/>
</dbReference>
<organism evidence="2 3">
    <name type="scientific">Armatimonas rosea</name>
    <dbReference type="NCBI Taxonomy" id="685828"/>
    <lineage>
        <taxon>Bacteria</taxon>
        <taxon>Bacillati</taxon>
        <taxon>Armatimonadota</taxon>
        <taxon>Armatimonadia</taxon>
        <taxon>Armatimonadales</taxon>
        <taxon>Armatimonadaceae</taxon>
        <taxon>Armatimonas</taxon>
    </lineage>
</organism>
<reference evidence="2 3" key="1">
    <citation type="submission" date="2020-08" db="EMBL/GenBank/DDBJ databases">
        <title>Genomic Encyclopedia of Type Strains, Phase IV (KMG-IV): sequencing the most valuable type-strain genomes for metagenomic binning, comparative biology and taxonomic classification.</title>
        <authorList>
            <person name="Goeker M."/>
        </authorList>
    </citation>
    <scope>NUCLEOTIDE SEQUENCE [LARGE SCALE GENOMIC DNA]</scope>
    <source>
        <strain evidence="2 3">DSM 23562</strain>
    </source>
</reference>
<comment type="caution">
    <text evidence="2">The sequence shown here is derived from an EMBL/GenBank/DDBJ whole genome shotgun (WGS) entry which is preliminary data.</text>
</comment>
<keyword evidence="1" id="KW-0175">Coiled coil</keyword>
<keyword evidence="3" id="KW-1185">Reference proteome</keyword>
<accession>A0A7W9SLQ9</accession>
<dbReference type="AlphaFoldDB" id="A0A7W9SLQ9"/>
<dbReference type="Proteomes" id="UP000520814">
    <property type="component" value="Unassembled WGS sequence"/>
</dbReference>
<gene>
    <name evidence="2" type="ORF">HNQ39_000733</name>
</gene>
<dbReference type="RefSeq" id="WP_184192591.1">
    <property type="nucleotide sequence ID" value="NZ_JACHGW010000001.1"/>
</dbReference>
<evidence type="ECO:0000313" key="3">
    <source>
        <dbReference type="Proteomes" id="UP000520814"/>
    </source>
</evidence>
<name>A0A7W9SLQ9_ARMRO</name>
<protein>
    <submittedName>
        <fullName evidence="2">Uncharacterized protein</fullName>
    </submittedName>
</protein>
<feature type="coiled-coil region" evidence="1">
    <location>
        <begin position="18"/>
        <end position="48"/>
    </location>
</feature>
<proteinExistence type="predicted"/>
<evidence type="ECO:0000256" key="1">
    <source>
        <dbReference type="SAM" id="Coils"/>
    </source>
</evidence>
<sequence length="54" mass="5917">MGRRASAALRDQPYTVTISDKQQACQELNALLEDLAKTRRTIQRAANASGPTTK</sequence>
<evidence type="ECO:0000313" key="2">
    <source>
        <dbReference type="EMBL" id="MBB6048971.1"/>
    </source>
</evidence>